<feature type="domain" description="Cytochrome b561 bacterial/Ni-hydrogenase" evidence="14">
    <location>
        <begin position="10"/>
        <end position="174"/>
    </location>
</feature>
<keyword evidence="7" id="KW-0479">Metal-binding</keyword>
<keyword evidence="10" id="KW-0408">Iron</keyword>
<dbReference type="PANTHER" id="PTHR30529">
    <property type="entry name" value="CYTOCHROME B561"/>
    <property type="match status" value="1"/>
</dbReference>
<keyword evidence="6 13" id="KW-0812">Transmembrane</keyword>
<dbReference type="GO" id="GO:0020037">
    <property type="term" value="F:heme binding"/>
    <property type="evidence" value="ECO:0007669"/>
    <property type="project" value="TreeGrafter"/>
</dbReference>
<keyword evidence="3" id="KW-0813">Transport</keyword>
<dbReference type="PANTHER" id="PTHR30529:SF1">
    <property type="entry name" value="CYTOCHROME B561 HOMOLOG 2"/>
    <property type="match status" value="1"/>
</dbReference>
<dbReference type="OrthoDB" id="8589936at2"/>
<evidence type="ECO:0000256" key="8">
    <source>
        <dbReference type="ARBA" id="ARBA00022982"/>
    </source>
</evidence>
<dbReference type="GO" id="GO:0046872">
    <property type="term" value="F:metal ion binding"/>
    <property type="evidence" value="ECO:0007669"/>
    <property type="project" value="UniProtKB-KW"/>
</dbReference>
<comment type="cofactor">
    <cofactor evidence="1">
        <name>heme b</name>
        <dbReference type="ChEBI" id="CHEBI:60344"/>
    </cofactor>
</comment>
<feature type="transmembrane region" description="Helical" evidence="13">
    <location>
        <begin position="136"/>
        <end position="160"/>
    </location>
</feature>
<dbReference type="InterPro" id="IPR011577">
    <property type="entry name" value="Cyt_b561_bac/Ni-Hgenase"/>
</dbReference>
<comment type="similarity">
    <text evidence="12">Belongs to the cytochrome b561 family.</text>
</comment>
<reference evidence="15 16" key="1">
    <citation type="journal article" date="2015" name="BMC Genomics">
        <title>Genome mining reveals unlocked bioactive potential of marine Gram-negative bacteria.</title>
        <authorList>
            <person name="Machado H."/>
            <person name="Sonnenschein E.C."/>
            <person name="Melchiorsen J."/>
            <person name="Gram L."/>
        </authorList>
    </citation>
    <scope>NUCLEOTIDE SEQUENCE [LARGE SCALE GENOMIC DNA]</scope>
    <source>
        <strain evidence="15 16">S2471</strain>
    </source>
</reference>
<dbReference type="GO" id="GO:0009055">
    <property type="term" value="F:electron transfer activity"/>
    <property type="evidence" value="ECO:0007669"/>
    <property type="project" value="InterPro"/>
</dbReference>
<evidence type="ECO:0000256" key="12">
    <source>
        <dbReference type="ARBA" id="ARBA00037975"/>
    </source>
</evidence>
<evidence type="ECO:0000256" key="5">
    <source>
        <dbReference type="ARBA" id="ARBA00022617"/>
    </source>
</evidence>
<dbReference type="Proteomes" id="UP000033452">
    <property type="component" value="Unassembled WGS sequence"/>
</dbReference>
<evidence type="ECO:0000256" key="13">
    <source>
        <dbReference type="SAM" id="Phobius"/>
    </source>
</evidence>
<evidence type="ECO:0000313" key="15">
    <source>
        <dbReference type="EMBL" id="KJZ12154.1"/>
    </source>
</evidence>
<dbReference type="InterPro" id="IPR016174">
    <property type="entry name" value="Di-haem_cyt_TM"/>
</dbReference>
<organism evidence="15 16">
    <name type="scientific">Pseudoalteromonas rubra</name>
    <dbReference type="NCBI Taxonomy" id="43658"/>
    <lineage>
        <taxon>Bacteria</taxon>
        <taxon>Pseudomonadati</taxon>
        <taxon>Pseudomonadota</taxon>
        <taxon>Gammaproteobacteria</taxon>
        <taxon>Alteromonadales</taxon>
        <taxon>Pseudoalteromonadaceae</taxon>
        <taxon>Pseudoalteromonas</taxon>
    </lineage>
</organism>
<evidence type="ECO:0000256" key="10">
    <source>
        <dbReference type="ARBA" id="ARBA00023004"/>
    </source>
</evidence>
<comment type="subcellular location">
    <subcellularLocation>
        <location evidence="2">Cell membrane</location>
        <topology evidence="2">Multi-pass membrane protein</topology>
    </subcellularLocation>
</comment>
<evidence type="ECO:0000256" key="9">
    <source>
        <dbReference type="ARBA" id="ARBA00022989"/>
    </source>
</evidence>
<sequence>MTHPTDAAKFDYTARALHWISASVILWALLSGFYMAVFELDNPTKTTLSRFNVALTFVYCPVFIWRVVHRVMCPPPAQIIALKPHQARLASTAHIAIYLLTALVLCSGVLMMKHPFSIFGWILVPPLLSDAQTLDWFARLHLISNILLLLIVTLHILAVIKHQLAGRPILQRML</sequence>
<keyword evidence="9 13" id="KW-1133">Transmembrane helix</keyword>
<keyword evidence="8" id="KW-0249">Electron transport</keyword>
<proteinExistence type="inferred from homology"/>
<evidence type="ECO:0000259" key="14">
    <source>
        <dbReference type="Pfam" id="PF01292"/>
    </source>
</evidence>
<feature type="transmembrane region" description="Helical" evidence="13">
    <location>
        <begin position="89"/>
        <end position="111"/>
    </location>
</feature>
<dbReference type="GO" id="GO:0005886">
    <property type="term" value="C:plasma membrane"/>
    <property type="evidence" value="ECO:0007669"/>
    <property type="project" value="UniProtKB-SubCell"/>
</dbReference>
<dbReference type="AlphaFoldDB" id="A0A0F4QXU0"/>
<keyword evidence="16" id="KW-1185">Reference proteome</keyword>
<dbReference type="PATRIC" id="fig|43658.5.peg.744"/>
<dbReference type="SUPFAM" id="SSF81342">
    <property type="entry name" value="Transmembrane di-heme cytochromes"/>
    <property type="match status" value="1"/>
</dbReference>
<evidence type="ECO:0000256" key="1">
    <source>
        <dbReference type="ARBA" id="ARBA00001970"/>
    </source>
</evidence>
<evidence type="ECO:0000313" key="16">
    <source>
        <dbReference type="Proteomes" id="UP000033452"/>
    </source>
</evidence>
<name>A0A0F4QXU0_9GAMM</name>
<dbReference type="EMBL" id="JXYA01000006">
    <property type="protein sequence ID" value="KJZ12154.1"/>
    <property type="molecule type" value="Genomic_DNA"/>
</dbReference>
<evidence type="ECO:0000256" key="3">
    <source>
        <dbReference type="ARBA" id="ARBA00022448"/>
    </source>
</evidence>
<dbReference type="InterPro" id="IPR052168">
    <property type="entry name" value="Cytochrome_b561_oxidase"/>
</dbReference>
<accession>A0A0F4QXU0</accession>
<evidence type="ECO:0000256" key="2">
    <source>
        <dbReference type="ARBA" id="ARBA00004651"/>
    </source>
</evidence>
<evidence type="ECO:0000256" key="6">
    <source>
        <dbReference type="ARBA" id="ARBA00022692"/>
    </source>
</evidence>
<keyword evidence="5" id="KW-0349">Heme</keyword>
<comment type="caution">
    <text evidence="15">The sequence shown here is derived from an EMBL/GenBank/DDBJ whole genome shotgun (WGS) entry which is preliminary data.</text>
</comment>
<dbReference type="RefSeq" id="WP_046003587.1">
    <property type="nucleotide sequence ID" value="NZ_JXYA01000006.1"/>
</dbReference>
<feature type="transmembrane region" description="Helical" evidence="13">
    <location>
        <begin position="49"/>
        <end position="68"/>
    </location>
</feature>
<evidence type="ECO:0000256" key="7">
    <source>
        <dbReference type="ARBA" id="ARBA00022723"/>
    </source>
</evidence>
<evidence type="ECO:0000256" key="11">
    <source>
        <dbReference type="ARBA" id="ARBA00023136"/>
    </source>
</evidence>
<dbReference type="GO" id="GO:0022904">
    <property type="term" value="P:respiratory electron transport chain"/>
    <property type="evidence" value="ECO:0007669"/>
    <property type="project" value="InterPro"/>
</dbReference>
<keyword evidence="4" id="KW-1003">Cell membrane</keyword>
<dbReference type="Pfam" id="PF01292">
    <property type="entry name" value="Ni_hydr_CYTB"/>
    <property type="match status" value="1"/>
</dbReference>
<gene>
    <name evidence="15" type="ORF">TW77_03555</name>
</gene>
<evidence type="ECO:0000256" key="4">
    <source>
        <dbReference type="ARBA" id="ARBA00022475"/>
    </source>
</evidence>
<protein>
    <recommendedName>
        <fullName evidence="14">Cytochrome b561 bacterial/Ni-hydrogenase domain-containing protein</fullName>
    </recommendedName>
</protein>
<feature type="transmembrane region" description="Helical" evidence="13">
    <location>
        <begin position="16"/>
        <end position="37"/>
    </location>
</feature>
<keyword evidence="11 13" id="KW-0472">Membrane</keyword>